<gene>
    <name evidence="5" type="ORF">M0813_06409</name>
</gene>
<dbReference type="PROSITE" id="PS50002">
    <property type="entry name" value="SH3"/>
    <property type="match status" value="3"/>
</dbReference>
<feature type="compositionally biased region" description="Low complexity" evidence="3">
    <location>
        <begin position="656"/>
        <end position="671"/>
    </location>
</feature>
<dbReference type="SMART" id="SM00326">
    <property type="entry name" value="SH3"/>
    <property type="match status" value="3"/>
</dbReference>
<dbReference type="SUPFAM" id="SSF50044">
    <property type="entry name" value="SH3-domain"/>
    <property type="match status" value="3"/>
</dbReference>
<evidence type="ECO:0000256" key="2">
    <source>
        <dbReference type="PROSITE-ProRule" id="PRU00192"/>
    </source>
</evidence>
<evidence type="ECO:0000313" key="5">
    <source>
        <dbReference type="EMBL" id="KAJ6230841.1"/>
    </source>
</evidence>
<feature type="compositionally biased region" description="Polar residues" evidence="3">
    <location>
        <begin position="747"/>
        <end position="772"/>
    </location>
</feature>
<feature type="domain" description="SH3" evidence="4">
    <location>
        <begin position="286"/>
        <end position="346"/>
    </location>
</feature>
<evidence type="ECO:0000256" key="3">
    <source>
        <dbReference type="SAM" id="MobiDB-lite"/>
    </source>
</evidence>
<feature type="compositionally biased region" description="Low complexity" evidence="3">
    <location>
        <begin position="373"/>
        <end position="388"/>
    </location>
</feature>
<feature type="compositionally biased region" description="Basic and acidic residues" evidence="3">
    <location>
        <begin position="696"/>
        <end position="708"/>
    </location>
</feature>
<sequence length="1226" mass="141048">MMEYEEDEYTIFIEDHEGDPKCYGLQPYTKQKNTELSFDEGELIFITGKNESGWWQGETVDDFGIFHVSMVKLAEEEESTTNLDYLSDISGINFTKENVVPINLPNKNNNNNKNKNNGFTEIKSVEENMKAKKPKKERVEVLEKMEDEYLGDEDYDHEGDQRARALCDYYGEKENDIFFKKGEIIYVYGNSGEGKVQAENSQKFFGDVPVSFLEFVDDNGSVTENPFEEQKPIIDFSEEVSMGYIPVRRDLSKRQDIISNSNVNNYQDSQQQVEEEYPYDPDEDHEDDIKAIALCDYTAKKQGELSFKKGQIIYITGTNESGWWQGETRDFYIGNLDSTMIEIIDQENEKENSLSDISGIEKTFGLSDKKNENGFNENEYNEYNENNEQNEYNENENHENEFDENEYNENEYNEKGSYEYNENEFNENDYNENKFNENEYYEENEYNENVKNENESNGEKEQNENIENENENQQGSNNQNNNNDEKENEGFLPPKLPKRNNINGSDKDENSSTVKRTNTPTLLLRKTRNFKTNNNNSTTFGNINNLNSKMLPKIPQRGGWSQKKTVNQKINNIISENKNKNENESSETQTNPWRDPLRKTKITPKTNDKLKTNNSPNIPNKDTEKVNKKNQKFQNNQKSTQPISSRGRGVQKGWISKTPTKTKPNTPNSSKMQPKTFNFRGGWPQKNKLNNKITNVKHENENKNEKGFSETQTNPWRNTLRKTKITPKIYTTPKTNIQPKPNHTHNTKFTSKYNNTHNANNQPKSNNSSNIPNRDHGQGKTKNQNFQKNQKSAQSISSRGCLTRSNTINNKNSHINNNKPNKENESSEAKINPWRNTLRKTKITPKTNGKLKTNNSPKIPKHDIEKVSKKNQKFQKNQKSTQPISSRGRGVQKGWISKTPTKTKTTTPSSSKIQPKIPNHDLGKGKTKNQNFPTNQKSTQPISSRGGWPQRKNLNQKSTNNVVKQQWKINKVHTKPPPNLKSHQTGKNSIQMETKSVVTKGRGGRGIIRGRGAVKGRGTVNGRSTVRGKGTIIGRGTERGRGINMVKSFPKPIQNFNREKSKTLQKNQKAGWVKRTETTKNQNNQAKNIKNEEEFGTVSDMRLKFQNNNTQNTTKQKTQRGNSFNQGITNSQTQNQKKTPTRDGFKVNRNNSFTQPNRNFFKKKGDQSCNVGNRWGKKQTPPNRGGRGTGKEPFTKYLTSVNNLRESNHRNIALTNNPRKKQGFYN</sequence>
<feature type="compositionally biased region" description="Polar residues" evidence="3">
    <location>
        <begin position="928"/>
        <end position="943"/>
    </location>
</feature>
<feature type="compositionally biased region" description="Polar residues" evidence="3">
    <location>
        <begin position="844"/>
        <end position="857"/>
    </location>
</feature>
<dbReference type="InterPro" id="IPR036028">
    <property type="entry name" value="SH3-like_dom_sf"/>
</dbReference>
<feature type="compositionally biased region" description="Polar residues" evidence="3">
    <location>
        <begin position="1120"/>
        <end position="1138"/>
    </location>
</feature>
<feature type="region of interest" description="Disordered" evidence="3">
    <location>
        <begin position="366"/>
        <end position="388"/>
    </location>
</feature>
<accession>A0ABQ8XE38</accession>
<feature type="compositionally biased region" description="Polar residues" evidence="3">
    <location>
        <begin position="260"/>
        <end position="272"/>
    </location>
</feature>
<dbReference type="Proteomes" id="UP001150062">
    <property type="component" value="Unassembled WGS sequence"/>
</dbReference>
<feature type="compositionally biased region" description="Low complexity" evidence="3">
    <location>
        <begin position="471"/>
        <end position="482"/>
    </location>
</feature>
<keyword evidence="6" id="KW-1185">Reference proteome</keyword>
<feature type="compositionally biased region" description="Acidic residues" evidence="3">
    <location>
        <begin position="273"/>
        <end position="284"/>
    </location>
</feature>
<feature type="region of interest" description="Disordered" evidence="3">
    <location>
        <begin position="260"/>
        <end position="284"/>
    </location>
</feature>
<evidence type="ECO:0000259" key="4">
    <source>
        <dbReference type="PROSITE" id="PS50002"/>
    </source>
</evidence>
<organism evidence="5 6">
    <name type="scientific">Anaeramoeba flamelloides</name>
    <dbReference type="NCBI Taxonomy" id="1746091"/>
    <lineage>
        <taxon>Eukaryota</taxon>
        <taxon>Metamonada</taxon>
        <taxon>Anaeramoebidae</taxon>
        <taxon>Anaeramoeba</taxon>
    </lineage>
</organism>
<protein>
    <submittedName>
        <fullName evidence="5">Fch and double sh3 domains protein</fullName>
    </submittedName>
</protein>
<proteinExistence type="predicted"/>
<evidence type="ECO:0000313" key="6">
    <source>
        <dbReference type="Proteomes" id="UP001150062"/>
    </source>
</evidence>
<feature type="compositionally biased region" description="Basic and acidic residues" evidence="3">
    <location>
        <begin position="448"/>
        <end position="463"/>
    </location>
</feature>
<dbReference type="InterPro" id="IPR001452">
    <property type="entry name" value="SH3_domain"/>
</dbReference>
<dbReference type="EMBL" id="JAOAOG010000308">
    <property type="protein sequence ID" value="KAJ6230841.1"/>
    <property type="molecule type" value="Genomic_DNA"/>
</dbReference>
<feature type="compositionally biased region" description="Low complexity" evidence="3">
    <location>
        <begin position="805"/>
        <end position="819"/>
    </location>
</feature>
<feature type="compositionally biased region" description="Low complexity" evidence="3">
    <location>
        <begin position="897"/>
        <end position="912"/>
    </location>
</feature>
<keyword evidence="1 2" id="KW-0728">SH3 domain</keyword>
<feature type="domain" description="SH3" evidence="4">
    <location>
        <begin position="17"/>
        <end position="76"/>
    </location>
</feature>
<feature type="compositionally biased region" description="Polar residues" evidence="3">
    <location>
        <begin position="792"/>
        <end position="804"/>
    </location>
</feature>
<evidence type="ECO:0000256" key="1">
    <source>
        <dbReference type="ARBA" id="ARBA00022443"/>
    </source>
</evidence>
<feature type="region of interest" description="Disordered" evidence="3">
    <location>
        <begin position="1107"/>
        <end position="1194"/>
    </location>
</feature>
<feature type="compositionally biased region" description="Polar residues" evidence="3">
    <location>
        <begin position="511"/>
        <end position="521"/>
    </location>
</feature>
<comment type="caution">
    <text evidence="5">The sequence shown here is derived from an EMBL/GenBank/DDBJ whole genome shotgun (WGS) entry which is preliminary data.</text>
</comment>
<feature type="compositionally biased region" description="Low complexity" evidence="3">
    <location>
        <begin position="726"/>
        <end position="735"/>
    </location>
</feature>
<dbReference type="Pfam" id="PF07653">
    <property type="entry name" value="SH3_2"/>
    <property type="match status" value="1"/>
</dbReference>
<dbReference type="Gene3D" id="2.30.30.40">
    <property type="entry name" value="SH3 Domains"/>
    <property type="match status" value="3"/>
</dbReference>
<dbReference type="CDD" id="cd00174">
    <property type="entry name" value="SH3"/>
    <property type="match status" value="3"/>
</dbReference>
<reference evidence="5" key="1">
    <citation type="submission" date="2022-08" db="EMBL/GenBank/DDBJ databases">
        <title>Novel sulfate-reducing endosymbionts in the free-living metamonad Anaeramoeba.</title>
        <authorList>
            <person name="Jerlstrom-Hultqvist J."/>
            <person name="Cepicka I."/>
            <person name="Gallot-Lavallee L."/>
            <person name="Salas-Leiva D."/>
            <person name="Curtis B.A."/>
            <person name="Zahonova K."/>
            <person name="Pipaliya S."/>
            <person name="Dacks J."/>
            <person name="Roger A.J."/>
        </authorList>
    </citation>
    <scope>NUCLEOTIDE SEQUENCE</scope>
    <source>
        <strain evidence="5">Schooner1</strain>
    </source>
</reference>
<name>A0ABQ8XE38_9EUKA</name>
<feature type="compositionally biased region" description="Polar residues" evidence="3">
    <location>
        <begin position="1148"/>
        <end position="1158"/>
    </location>
</feature>
<feature type="compositionally biased region" description="Low complexity" evidence="3">
    <location>
        <begin position="1107"/>
        <end position="1116"/>
    </location>
</feature>
<feature type="region of interest" description="Disordered" evidence="3">
    <location>
        <begin position="448"/>
        <end position="523"/>
    </location>
</feature>
<feature type="compositionally biased region" description="Low complexity" evidence="3">
    <location>
        <begin position="782"/>
        <end position="791"/>
    </location>
</feature>
<dbReference type="Pfam" id="PF00018">
    <property type="entry name" value="SH3_1"/>
    <property type="match status" value="2"/>
</dbReference>
<feature type="domain" description="SH3" evidence="4">
    <location>
        <begin position="158"/>
        <end position="218"/>
    </location>
</feature>
<feature type="region of interest" description="Disordered" evidence="3">
    <location>
        <begin position="574"/>
        <end position="954"/>
    </location>
</feature>